<dbReference type="InterPro" id="IPR002913">
    <property type="entry name" value="START_lipid-bd_dom"/>
</dbReference>
<dbReference type="InterPro" id="IPR051869">
    <property type="entry name" value="STARD3"/>
</dbReference>
<dbReference type="PANTHER" id="PTHR46121:SF1">
    <property type="entry name" value="STARD3 N-TERMINAL-LIKE PROTEIN"/>
    <property type="match status" value="1"/>
</dbReference>
<dbReference type="SMART" id="SM00234">
    <property type="entry name" value="START"/>
    <property type="match status" value="1"/>
</dbReference>
<reference evidence="3 4" key="1">
    <citation type="journal article" date="2017" name="Gigascience">
        <title>Genome sequence of the small brown planthopper, Laodelphax striatellus.</title>
        <authorList>
            <person name="Zhu J."/>
            <person name="Jiang F."/>
            <person name="Wang X."/>
            <person name="Yang P."/>
            <person name="Bao Y."/>
            <person name="Zhao W."/>
            <person name="Wang W."/>
            <person name="Lu H."/>
            <person name="Wang Q."/>
            <person name="Cui N."/>
            <person name="Li J."/>
            <person name="Chen X."/>
            <person name="Luo L."/>
            <person name="Yu J."/>
            <person name="Kang L."/>
            <person name="Cui F."/>
        </authorList>
    </citation>
    <scope>NUCLEOTIDE SEQUENCE [LARGE SCALE GENOMIC DNA]</scope>
    <source>
        <strain evidence="3">Lst14</strain>
    </source>
</reference>
<protein>
    <recommendedName>
        <fullName evidence="2">START domain-containing protein</fullName>
    </recommendedName>
</protein>
<proteinExistence type="predicted"/>
<dbReference type="InParanoid" id="A0A482WM19"/>
<feature type="transmembrane region" description="Helical" evidence="1">
    <location>
        <begin position="20"/>
        <end position="40"/>
    </location>
</feature>
<dbReference type="SUPFAM" id="SSF55961">
    <property type="entry name" value="Bet v1-like"/>
    <property type="match status" value="1"/>
</dbReference>
<organism evidence="3 4">
    <name type="scientific">Laodelphax striatellus</name>
    <name type="common">Small brown planthopper</name>
    <name type="synonym">Delphax striatella</name>
    <dbReference type="NCBI Taxonomy" id="195883"/>
    <lineage>
        <taxon>Eukaryota</taxon>
        <taxon>Metazoa</taxon>
        <taxon>Ecdysozoa</taxon>
        <taxon>Arthropoda</taxon>
        <taxon>Hexapoda</taxon>
        <taxon>Insecta</taxon>
        <taxon>Pterygota</taxon>
        <taxon>Neoptera</taxon>
        <taxon>Paraneoptera</taxon>
        <taxon>Hemiptera</taxon>
        <taxon>Auchenorrhyncha</taxon>
        <taxon>Fulgoroidea</taxon>
        <taxon>Delphacidae</taxon>
        <taxon>Criomorphinae</taxon>
        <taxon>Laodelphax</taxon>
    </lineage>
</organism>
<dbReference type="GO" id="GO:0005789">
    <property type="term" value="C:endoplasmic reticulum membrane"/>
    <property type="evidence" value="ECO:0007669"/>
    <property type="project" value="TreeGrafter"/>
</dbReference>
<dbReference type="PROSITE" id="PS50848">
    <property type="entry name" value="START"/>
    <property type="match status" value="1"/>
</dbReference>
<comment type="caution">
    <text evidence="3">The sequence shown here is derived from an EMBL/GenBank/DDBJ whole genome shotgun (WGS) entry which is preliminary data.</text>
</comment>
<evidence type="ECO:0000313" key="3">
    <source>
        <dbReference type="EMBL" id="RZF34554.1"/>
    </source>
</evidence>
<gene>
    <name evidence="3" type="ORF">LSTR_LSTR017616</name>
</gene>
<evidence type="ECO:0000313" key="4">
    <source>
        <dbReference type="Proteomes" id="UP000291343"/>
    </source>
</evidence>
<dbReference type="GO" id="GO:0005765">
    <property type="term" value="C:lysosomal membrane"/>
    <property type="evidence" value="ECO:0007669"/>
    <property type="project" value="TreeGrafter"/>
</dbReference>
<accession>A0A482WM19</accession>
<dbReference type="Pfam" id="PF01852">
    <property type="entry name" value="START"/>
    <property type="match status" value="1"/>
</dbReference>
<dbReference type="GO" id="GO:0031902">
    <property type="term" value="C:late endosome membrane"/>
    <property type="evidence" value="ECO:0007669"/>
    <property type="project" value="TreeGrafter"/>
</dbReference>
<dbReference type="AlphaFoldDB" id="A0A482WM19"/>
<keyword evidence="1" id="KW-1133">Transmembrane helix</keyword>
<dbReference type="GO" id="GO:0030301">
    <property type="term" value="P:cholesterol transport"/>
    <property type="evidence" value="ECO:0007669"/>
    <property type="project" value="TreeGrafter"/>
</dbReference>
<dbReference type="PANTHER" id="PTHR46121">
    <property type="entry name" value="STEROIDOGENIC ACUTE REGULATORY PROTEIN-LIKE"/>
    <property type="match status" value="1"/>
</dbReference>
<dbReference type="EMBL" id="QKKF02031210">
    <property type="protein sequence ID" value="RZF34554.1"/>
    <property type="molecule type" value="Genomic_DNA"/>
</dbReference>
<feature type="domain" description="START" evidence="2">
    <location>
        <begin position="140"/>
        <end position="341"/>
    </location>
</feature>
<evidence type="ECO:0000259" key="2">
    <source>
        <dbReference type="PROSITE" id="PS50848"/>
    </source>
</evidence>
<dbReference type="Proteomes" id="UP000291343">
    <property type="component" value="Unassembled WGS sequence"/>
</dbReference>
<sequence length="343" mass="38919">MFTNQNMYFGMSIQMIDMIIVAIPCILVLVIVFCCIFIGLTTPEKTNGDQQKLMNSKNDVEENSEYGTVTDLKHKSIESNLSIKSTPHDAVLSVKDETQFRRSSDNARPRLTNNSSEGSLLSAYETFAEYFKIYRAAQNEALSILLSTKQADWVRIKDPGEDSIEYIEINKKRTFLLKAVVDARPDAISRIVFDEIDSVHQWSPKLTMQCTMLKRINANTHIVQTIITPGKVLKARDFVLLNHRTKMIVLGRESIVISSVSVDYDCPYLRSQQRSALIRGHNGPSCMVISPIMGQERSEIKWILNGDLGGWEPKKISDLALQTFLVRYMAALRERLINLEGHI</sequence>
<dbReference type="STRING" id="195883.A0A482WM19"/>
<dbReference type="Gene3D" id="3.30.530.20">
    <property type="match status" value="1"/>
</dbReference>
<dbReference type="OrthoDB" id="74575at2759"/>
<dbReference type="InterPro" id="IPR023393">
    <property type="entry name" value="START-like_dom_sf"/>
</dbReference>
<name>A0A482WM19_LAOST</name>
<dbReference type="SMR" id="A0A482WM19"/>
<evidence type="ECO:0000256" key="1">
    <source>
        <dbReference type="SAM" id="Phobius"/>
    </source>
</evidence>
<dbReference type="GO" id="GO:0099044">
    <property type="term" value="P:vesicle tethering to endoplasmic reticulum"/>
    <property type="evidence" value="ECO:0007669"/>
    <property type="project" value="TreeGrafter"/>
</dbReference>
<keyword evidence="4" id="KW-1185">Reference proteome</keyword>
<keyword evidence="1" id="KW-0812">Transmembrane</keyword>
<dbReference type="GO" id="GO:0015485">
    <property type="term" value="F:cholesterol binding"/>
    <property type="evidence" value="ECO:0007669"/>
    <property type="project" value="TreeGrafter"/>
</dbReference>
<dbReference type="GO" id="GO:0140284">
    <property type="term" value="C:endoplasmic reticulum-endosome membrane contact site"/>
    <property type="evidence" value="ECO:0007669"/>
    <property type="project" value="TreeGrafter"/>
</dbReference>
<keyword evidence="1" id="KW-0472">Membrane</keyword>